<dbReference type="Gene3D" id="3.40.50.10400">
    <property type="entry name" value="Hypothetical protein PA1492"/>
    <property type="match status" value="1"/>
</dbReference>
<dbReference type="SUPFAM" id="SSF52309">
    <property type="entry name" value="N-(deoxy)ribosyltransferase-like"/>
    <property type="match status" value="1"/>
</dbReference>
<reference evidence="1" key="1">
    <citation type="journal article" date="2014" name="Front. Microbiol.">
        <title>High frequency of phylogenetically diverse reductive dehalogenase-homologous genes in deep subseafloor sedimentary metagenomes.</title>
        <authorList>
            <person name="Kawai M."/>
            <person name="Futagami T."/>
            <person name="Toyoda A."/>
            <person name="Takaki Y."/>
            <person name="Nishi S."/>
            <person name="Hori S."/>
            <person name="Arai W."/>
            <person name="Tsubouchi T."/>
            <person name="Morono Y."/>
            <person name="Uchiyama I."/>
            <person name="Ito T."/>
            <person name="Fujiyama A."/>
            <person name="Inagaki F."/>
            <person name="Takami H."/>
        </authorList>
    </citation>
    <scope>NUCLEOTIDE SEQUENCE</scope>
    <source>
        <strain evidence="1">Expedition CK06-06</strain>
    </source>
</reference>
<gene>
    <name evidence="1" type="ORF">S01H1_70609</name>
</gene>
<organism evidence="1">
    <name type="scientific">marine sediment metagenome</name>
    <dbReference type="NCBI Taxonomy" id="412755"/>
    <lineage>
        <taxon>unclassified sequences</taxon>
        <taxon>metagenomes</taxon>
        <taxon>ecological metagenomes</taxon>
    </lineage>
</organism>
<accession>X0XHJ9</accession>
<dbReference type="AlphaFoldDB" id="X0XHJ9"/>
<protein>
    <submittedName>
        <fullName evidence="1">Uncharacterized protein</fullName>
    </submittedName>
</protein>
<sequence length="153" mass="17528">MVKLKMLVYYAHCMSDYDSSPEQKDIETLISLGFNVENPNEHQHMAKVARMKAQGLSSTHIMDYFISVVEMCDALAFRSLPDGTISAGVAKEISCMQSLNRPVIELPDLDKREVLSVSDTRTYLRSKGRKRSKRPNRSKRLIDIFAEEERCRI</sequence>
<evidence type="ECO:0000313" key="1">
    <source>
        <dbReference type="EMBL" id="GAG34882.1"/>
    </source>
</evidence>
<comment type="caution">
    <text evidence="1">The sequence shown here is derived from an EMBL/GenBank/DDBJ whole genome shotgun (WGS) entry which is preliminary data.</text>
</comment>
<proteinExistence type="predicted"/>
<dbReference type="EMBL" id="BARS01046964">
    <property type="protein sequence ID" value="GAG34882.1"/>
    <property type="molecule type" value="Genomic_DNA"/>
</dbReference>
<name>X0XHJ9_9ZZZZ</name>